<gene>
    <name evidence="4" type="ORF">H1164_00870</name>
</gene>
<keyword evidence="5" id="KW-1185">Reference proteome</keyword>
<dbReference type="GO" id="GO:0030435">
    <property type="term" value="P:sporulation resulting in formation of a cellular spore"/>
    <property type="evidence" value="ECO:0007669"/>
    <property type="project" value="UniProtKB-KW"/>
</dbReference>
<keyword evidence="3" id="KW-0749">Sporulation</keyword>
<sequence>MDLERAKEILKSPEHIEVTYRGRPVWIEMVDEHAEKAQVHEEVNKDNVMIVPVWDLEDKG</sequence>
<protein>
    <submittedName>
        <fullName evidence="4">H-type small acid-soluble spore protein</fullName>
    </submittedName>
</protein>
<evidence type="ECO:0000256" key="2">
    <source>
        <dbReference type="ARBA" id="ARBA00006573"/>
    </source>
</evidence>
<comment type="similarity">
    <text evidence="2">Belongs to the SspH family.</text>
</comment>
<dbReference type="GO" id="GO:0030436">
    <property type="term" value="P:asexual sporulation"/>
    <property type="evidence" value="ECO:0007669"/>
    <property type="project" value="InterPro"/>
</dbReference>
<name>A0A7W1X7H3_9BACL</name>
<evidence type="ECO:0000256" key="1">
    <source>
        <dbReference type="ARBA" id="ARBA00004288"/>
    </source>
</evidence>
<reference evidence="4 5" key="1">
    <citation type="submission" date="2020-07" db="EMBL/GenBank/DDBJ databases">
        <authorList>
            <person name="Feng H."/>
        </authorList>
    </citation>
    <scope>NUCLEOTIDE SEQUENCE [LARGE SCALE GENOMIC DNA]</scope>
    <source>
        <strain evidence="5">s-11</strain>
    </source>
</reference>
<dbReference type="RefSeq" id="WP_033099277.1">
    <property type="nucleotide sequence ID" value="NZ_JACEIP010000001.1"/>
</dbReference>
<dbReference type="Pfam" id="PF08141">
    <property type="entry name" value="SspH"/>
    <property type="match status" value="1"/>
</dbReference>
<comment type="caution">
    <text evidence="4">The sequence shown here is derived from an EMBL/GenBank/DDBJ whole genome shotgun (WGS) entry which is preliminary data.</text>
</comment>
<organism evidence="4 5">
    <name type="scientific">Thermoactinomyces daqus</name>
    <dbReference type="NCBI Taxonomy" id="1329516"/>
    <lineage>
        <taxon>Bacteria</taxon>
        <taxon>Bacillati</taxon>
        <taxon>Bacillota</taxon>
        <taxon>Bacilli</taxon>
        <taxon>Bacillales</taxon>
        <taxon>Thermoactinomycetaceae</taxon>
        <taxon>Thermoactinomyces</taxon>
    </lineage>
</organism>
<proteinExistence type="inferred from homology"/>
<comment type="subcellular location">
    <subcellularLocation>
        <location evidence="1">Spore core</location>
    </subcellularLocation>
</comment>
<dbReference type="OrthoDB" id="2721675at2"/>
<dbReference type="InterPro" id="IPR012610">
    <property type="entry name" value="SASP_SspH"/>
</dbReference>
<accession>A0A7W1X7H3</accession>
<dbReference type="GO" id="GO:0042601">
    <property type="term" value="C:endospore-forming forespore"/>
    <property type="evidence" value="ECO:0007669"/>
    <property type="project" value="InterPro"/>
</dbReference>
<evidence type="ECO:0000313" key="4">
    <source>
        <dbReference type="EMBL" id="MBA4541462.1"/>
    </source>
</evidence>
<dbReference type="HAMAP" id="MF_00667">
    <property type="entry name" value="SspH"/>
    <property type="match status" value="1"/>
</dbReference>
<dbReference type="AlphaFoldDB" id="A0A7W1X7H3"/>
<dbReference type="NCBIfam" id="TIGR02861">
    <property type="entry name" value="SASP_H"/>
    <property type="match status" value="1"/>
</dbReference>
<evidence type="ECO:0000313" key="5">
    <source>
        <dbReference type="Proteomes" id="UP000530514"/>
    </source>
</evidence>
<dbReference type="EMBL" id="JACEIP010000001">
    <property type="protein sequence ID" value="MBA4541462.1"/>
    <property type="molecule type" value="Genomic_DNA"/>
</dbReference>
<evidence type="ECO:0000256" key="3">
    <source>
        <dbReference type="ARBA" id="ARBA00022969"/>
    </source>
</evidence>
<dbReference type="Proteomes" id="UP000530514">
    <property type="component" value="Unassembled WGS sequence"/>
</dbReference>